<dbReference type="Proteomes" id="UP000317593">
    <property type="component" value="Unassembled WGS sequence"/>
</dbReference>
<evidence type="ECO:0000313" key="1">
    <source>
        <dbReference type="EMBL" id="SMO72511.1"/>
    </source>
</evidence>
<dbReference type="EMBL" id="FXTH01000011">
    <property type="protein sequence ID" value="SMO72511.1"/>
    <property type="molecule type" value="Genomic_DNA"/>
</dbReference>
<dbReference type="NCBIfam" id="TIGR04474">
    <property type="entry name" value="tcm_partner"/>
    <property type="match status" value="1"/>
</dbReference>
<dbReference type="AlphaFoldDB" id="A0A521DN72"/>
<protein>
    <submittedName>
        <fullName evidence="1">Three-Cys-motif partner protein</fullName>
    </submittedName>
</protein>
<accession>A0A521DN72</accession>
<dbReference type="RefSeq" id="WP_142714935.1">
    <property type="nucleotide sequence ID" value="NZ_FXTH01000011.1"/>
</dbReference>
<dbReference type="OrthoDB" id="5318244at2"/>
<dbReference type="InterPro" id="IPR031009">
    <property type="entry name" value="Tcm_partner"/>
</dbReference>
<keyword evidence="2" id="KW-1185">Reference proteome</keyword>
<name>A0A521DN72_9BACT</name>
<reference evidence="1 2" key="1">
    <citation type="submission" date="2017-05" db="EMBL/GenBank/DDBJ databases">
        <authorList>
            <person name="Varghese N."/>
            <person name="Submissions S."/>
        </authorList>
    </citation>
    <scope>NUCLEOTIDE SEQUENCE [LARGE SCALE GENOMIC DNA]</scope>
    <source>
        <strain evidence="1 2">DSM 21194</strain>
    </source>
</reference>
<sequence>MGYKDLHLEPFDEATLSKLEIFEDYAEAWIPPFVMSGIQQIHIFDLFAGPGYDVNGIAGSPIRILKKIVDHLGNILNKKTQITLHLNEFEPNKSDQKKFEMLKENCKNFVDEHEKFKYCLELKFYNKDAGSLLNELLPIMKNYPSLVFLDQNGIKFISDQYLSELEKLNTTDFLFFGSSSYFKRFGMTDEFQNVLKFSKKELNEIEWANIHRVIVDKLRESLSLDSQLKLHPFSIKKGANIYGIIFGASHPLAVDKFLYISWKKNKQNGEANFDIDDDTSKRQTDLFDNEKLTKIEKFKKELEEKIVEGSITNNKEALQFTYETGNSRQIANKYLRMLKKDGIIDYEGRTPGITYDNVFKKKNIVNYKV</sequence>
<proteinExistence type="predicted"/>
<organism evidence="1 2">
    <name type="scientific">Fodinibius sediminis</name>
    <dbReference type="NCBI Taxonomy" id="1214077"/>
    <lineage>
        <taxon>Bacteria</taxon>
        <taxon>Pseudomonadati</taxon>
        <taxon>Balneolota</taxon>
        <taxon>Balneolia</taxon>
        <taxon>Balneolales</taxon>
        <taxon>Balneolaceae</taxon>
        <taxon>Fodinibius</taxon>
    </lineage>
</organism>
<evidence type="ECO:0000313" key="2">
    <source>
        <dbReference type="Proteomes" id="UP000317593"/>
    </source>
</evidence>
<gene>
    <name evidence="1" type="ORF">SAMN06265218_11117</name>
</gene>